<dbReference type="SUPFAM" id="SSF54518">
    <property type="entry name" value="Tubby C-terminal domain-like"/>
    <property type="match status" value="1"/>
</dbReference>
<proteinExistence type="predicted"/>
<reference evidence="1 3" key="1">
    <citation type="submission" date="2018-02" db="EMBL/GenBank/DDBJ databases">
        <authorList>
            <person name="Rodrigo-Torres L."/>
            <person name="Arahal R. D."/>
            <person name="Lucena T."/>
        </authorList>
    </citation>
    <scope>NUCLEOTIDE SEQUENCE [LARGE SCALE GENOMIC DNA]</scope>
    <source>
        <strain evidence="1 3">CECT 9267</strain>
    </source>
</reference>
<dbReference type="Proteomes" id="UP001179858">
    <property type="component" value="Chromosome"/>
</dbReference>
<reference evidence="2" key="2">
    <citation type="submission" date="2023-04" db="EMBL/GenBank/DDBJ databases">
        <title>Novel strain of Lactilactobacillus sakei and use thereof.</title>
        <authorList>
            <person name="Kim S.Y."/>
        </authorList>
    </citation>
    <scope>NUCLEOTIDE SEQUENCE</scope>
    <source>
        <strain evidence="2">HUP1</strain>
    </source>
</reference>
<dbReference type="EMBL" id="CP122959">
    <property type="protein sequence ID" value="WGI18639.1"/>
    <property type="molecule type" value="Genomic_DNA"/>
</dbReference>
<name>A0A9N7P8F7_LATSK</name>
<organism evidence="1 3">
    <name type="scientific">Latilactobacillus sakei</name>
    <name type="common">Lactobacillus sakei</name>
    <dbReference type="NCBI Taxonomy" id="1599"/>
    <lineage>
        <taxon>Bacteria</taxon>
        <taxon>Bacillati</taxon>
        <taxon>Bacillota</taxon>
        <taxon>Bacilli</taxon>
        <taxon>Lactobacillales</taxon>
        <taxon>Lactobacillaceae</taxon>
        <taxon>Latilactobacillus</taxon>
    </lineage>
</organism>
<dbReference type="Proteomes" id="UP000239650">
    <property type="component" value="Unassembled WGS sequence"/>
</dbReference>
<evidence type="ECO:0000313" key="1">
    <source>
        <dbReference type="EMBL" id="SPE19562.1"/>
    </source>
</evidence>
<dbReference type="EMBL" id="OKRC01000002">
    <property type="protein sequence ID" value="SPE19562.1"/>
    <property type="molecule type" value="Genomic_DNA"/>
</dbReference>
<evidence type="ECO:0000313" key="2">
    <source>
        <dbReference type="EMBL" id="WGI18639.1"/>
    </source>
</evidence>
<dbReference type="RefSeq" id="WP_016265408.1">
    <property type="nucleotide sequence ID" value="NZ_BJLN01000002.1"/>
</dbReference>
<dbReference type="InterPro" id="IPR007612">
    <property type="entry name" value="LOR"/>
</dbReference>
<dbReference type="InterPro" id="IPR025659">
    <property type="entry name" value="Tubby-like_C"/>
</dbReference>
<dbReference type="AlphaFoldDB" id="A0A9N7P8F7"/>
<gene>
    <name evidence="1" type="ORF">LAS9267_00529</name>
    <name evidence="2" type="ORF">QBD03_07735</name>
</gene>
<evidence type="ECO:0000313" key="3">
    <source>
        <dbReference type="Proteomes" id="UP000239650"/>
    </source>
</evidence>
<sequence>MPDLYIKHQASALKGVSTIMDDHQRPLFLLVGSRGLRQDGFSLYRLSGELLGEIKQKSLGFSPSFELFQNGQSIGSLQKIWGVWHEFVYVKNLNWLIMGDLIQNQYRIIYHTQTIMQTNIILTSAGPTFKLAIAEDADQVSCILIAAVLNHWVYTQPKAFIRKLAPNTLRFS</sequence>
<accession>A0A9N7P8F7</accession>
<dbReference type="GeneID" id="57132259"/>
<protein>
    <submittedName>
        <fullName evidence="1">Uncharacterized protein</fullName>
    </submittedName>
</protein>
<dbReference type="Pfam" id="PF04525">
    <property type="entry name" value="LOR"/>
    <property type="match status" value="1"/>
</dbReference>